<dbReference type="Pfam" id="PF12680">
    <property type="entry name" value="SnoaL_2"/>
    <property type="match status" value="1"/>
</dbReference>
<name>A0A6J4HBA8_9PSEU</name>
<dbReference type="InterPro" id="IPR032710">
    <property type="entry name" value="NTF2-like_dom_sf"/>
</dbReference>
<proteinExistence type="predicted"/>
<dbReference type="Gene3D" id="3.10.450.50">
    <property type="match status" value="1"/>
</dbReference>
<dbReference type="InterPro" id="IPR037401">
    <property type="entry name" value="SnoaL-like"/>
</dbReference>
<protein>
    <recommendedName>
        <fullName evidence="1">SnoaL-like domain-containing protein</fullName>
    </recommendedName>
</protein>
<dbReference type="EMBL" id="CADCTH010000063">
    <property type="protein sequence ID" value="CAA9218673.1"/>
    <property type="molecule type" value="Genomic_DNA"/>
</dbReference>
<sequence length="128" mass="14227">MGDRGSASVETLQAITDAFNAHDLDAIMEFFADDCSLDMPRGPDPWGTRLVGRAAVREGLAARFAGLPDVHYGDGRHWVSGDLGVSEWLLTGTRPDGEHVRVRGCDHWEFRDGEIVRKDSYWKIVESP</sequence>
<feature type="domain" description="SnoaL-like" evidence="1">
    <location>
        <begin position="13"/>
        <end position="117"/>
    </location>
</feature>
<evidence type="ECO:0000313" key="2">
    <source>
        <dbReference type="EMBL" id="CAA9218673.1"/>
    </source>
</evidence>
<accession>A0A6J4HBA8</accession>
<evidence type="ECO:0000259" key="1">
    <source>
        <dbReference type="Pfam" id="PF12680"/>
    </source>
</evidence>
<organism evidence="2">
    <name type="scientific">uncultured Actinomycetospora sp</name>
    <dbReference type="NCBI Taxonomy" id="1135996"/>
    <lineage>
        <taxon>Bacteria</taxon>
        <taxon>Bacillati</taxon>
        <taxon>Actinomycetota</taxon>
        <taxon>Actinomycetes</taxon>
        <taxon>Pseudonocardiales</taxon>
        <taxon>Pseudonocardiaceae</taxon>
        <taxon>Actinomycetospora</taxon>
        <taxon>environmental samples</taxon>
    </lineage>
</organism>
<dbReference type="AlphaFoldDB" id="A0A6J4HBA8"/>
<dbReference type="SUPFAM" id="SSF54427">
    <property type="entry name" value="NTF2-like"/>
    <property type="match status" value="1"/>
</dbReference>
<reference evidence="2" key="1">
    <citation type="submission" date="2020-02" db="EMBL/GenBank/DDBJ databases">
        <authorList>
            <person name="Meier V. D."/>
        </authorList>
    </citation>
    <scope>NUCLEOTIDE SEQUENCE</scope>
    <source>
        <strain evidence="2">AVDCRST_MAG54</strain>
    </source>
</reference>
<gene>
    <name evidence="2" type="ORF">AVDCRST_MAG54-456</name>
</gene>